<dbReference type="CDD" id="cd15482">
    <property type="entry name" value="Sialidase_non-viral"/>
    <property type="match status" value="1"/>
</dbReference>
<evidence type="ECO:0000313" key="3">
    <source>
        <dbReference type="Proteomes" id="UP000807850"/>
    </source>
</evidence>
<dbReference type="GO" id="GO:0016787">
    <property type="term" value="F:hydrolase activity"/>
    <property type="evidence" value="ECO:0007669"/>
    <property type="project" value="UniProtKB-KW"/>
</dbReference>
<dbReference type="InterPro" id="IPR052025">
    <property type="entry name" value="Xyloglucanase_GH74"/>
</dbReference>
<dbReference type="GO" id="GO:0010411">
    <property type="term" value="P:xyloglucan metabolic process"/>
    <property type="evidence" value="ECO:0007669"/>
    <property type="project" value="TreeGrafter"/>
</dbReference>
<organism evidence="2 3">
    <name type="scientific">Eiseniibacteriota bacterium</name>
    <dbReference type="NCBI Taxonomy" id="2212470"/>
    <lineage>
        <taxon>Bacteria</taxon>
        <taxon>Candidatus Eiseniibacteriota</taxon>
    </lineage>
</organism>
<feature type="signal peptide" evidence="1">
    <location>
        <begin position="1"/>
        <end position="17"/>
    </location>
</feature>
<dbReference type="AlphaFoldDB" id="A0A9D6L4U4"/>
<evidence type="ECO:0000313" key="2">
    <source>
        <dbReference type="EMBL" id="MBI3538811.1"/>
    </source>
</evidence>
<dbReference type="EMBL" id="JACQAY010000029">
    <property type="protein sequence ID" value="MBI3538811.1"/>
    <property type="molecule type" value="Genomic_DNA"/>
</dbReference>
<dbReference type="SUPFAM" id="SSF50939">
    <property type="entry name" value="Sialidases"/>
    <property type="match status" value="1"/>
</dbReference>
<sequence length="1026" mass="111371">MAWAGMAALALAVAAQAAPPYDPSFFGGLRWRCIGPFRGGRTVAAVGVRGARGLFYIGVNDGGVWKTTDFGRTWAPIFDDQPTGSIGAIAVAPSDPRILYVGSGEGLQRPDLSVGDGIYRSADGGRTWSHLGLRDGQQIPALAVDPHDPNRVFAAVLGHPYGPNHERGVFRSTDGGVTWENVLFKGDDTGAMDVLFDPSSVRTLYAVMWSARQPPWEGSGGSWTRSENNGLFKSVDGGTTWRKIGAGLPSGRDSLGRIGITIAPGRPQRLYAVLGAKKGGGLYRSEDGGEHFSLVNADHRLWDRDGDFNEVKVDARDPDVVYVANVVTWKSTDGGRTFIGWRGAPGGDDYHRLWIDPDDPKTILLAGDQGAIVTVNGGATWSSWYNQPTAQLYHVSADNAFPYRVYGGQQESGSAGVLSRGSDGAITDRDWHPVGAEEYGYVAADPLDPDIVFGGKLSRFDWKSRDVQNVTPDPLRAGDYRWVRTMPVLFSPLDPHVLYTAANVIFETRDGGHAWRTISPDLTRASDERPANVGTFAPLDAEGGKHRGVVYTIAPSFKARDMIWAGTDDGLIHVTRDGGRSWRDVTPPSLTSWSKVSLMEASHFDTATCYAAINRLRLDDTRPHVLRTRDGGRTWTEIVAGIPANEMVNAVREDPVVRGLLYAASERTVYVSFDDGDHWQSLRLNLPASSVRDVVVHENDLVIGTHGRSFWILDDIAPLQQIAAAAAAGDAYLHRPSPAWRVRWNRNTDTPVPPDEPAGQNPPDGAILDYRLAHDAAGPAVLEILDARGQRVRRYSSADPPDTSDTDLNIPTYWIRRPMKIATSAGTHRFIWDLHGEPPAATRRDYPISAVYAETPREPRGPWALPGAYTVRLTVDGRTLTQPLTVRMDPRVHATSATLEQQWTLATRLAAAMAADTTALGEVRAMRRGLKARRAGAEDSTALDALDREAAKLETGAGAVPVAGRAPESLARLNGELRTLYLEIEGSDQPPTAAIVEGVTRLEVALEHLRAQVVSLGTRVRAGTGR</sequence>
<dbReference type="InterPro" id="IPR036278">
    <property type="entry name" value="Sialidase_sf"/>
</dbReference>
<evidence type="ECO:0000256" key="1">
    <source>
        <dbReference type="SAM" id="SignalP"/>
    </source>
</evidence>
<proteinExistence type="predicted"/>
<dbReference type="Gene3D" id="2.130.10.10">
    <property type="entry name" value="YVTN repeat-like/Quinoprotein amine dehydrogenase"/>
    <property type="match status" value="3"/>
</dbReference>
<keyword evidence="2" id="KW-0378">Hydrolase</keyword>
<comment type="caution">
    <text evidence="2">The sequence shown here is derived from an EMBL/GenBank/DDBJ whole genome shotgun (WGS) entry which is preliminary data.</text>
</comment>
<keyword evidence="1" id="KW-0732">Signal</keyword>
<dbReference type="Proteomes" id="UP000807850">
    <property type="component" value="Unassembled WGS sequence"/>
</dbReference>
<protein>
    <submittedName>
        <fullName evidence="2">Glycoside hydrolase</fullName>
    </submittedName>
</protein>
<reference evidence="2" key="1">
    <citation type="submission" date="2020-07" db="EMBL/GenBank/DDBJ databases">
        <title>Huge and variable diversity of episymbiotic CPR bacteria and DPANN archaea in groundwater ecosystems.</title>
        <authorList>
            <person name="He C.Y."/>
            <person name="Keren R."/>
            <person name="Whittaker M."/>
            <person name="Farag I.F."/>
            <person name="Doudna J."/>
            <person name="Cate J.H.D."/>
            <person name="Banfield J.F."/>
        </authorList>
    </citation>
    <scope>NUCLEOTIDE SEQUENCE</scope>
    <source>
        <strain evidence="2">NC_groundwater_928_Pr1_S-0.2um_72_17</strain>
    </source>
</reference>
<dbReference type="PANTHER" id="PTHR43739">
    <property type="entry name" value="XYLOGLUCANASE (EUROFUNG)"/>
    <property type="match status" value="1"/>
</dbReference>
<name>A0A9D6L4U4_UNCEI</name>
<feature type="chain" id="PRO_5038737285" evidence="1">
    <location>
        <begin position="18"/>
        <end position="1026"/>
    </location>
</feature>
<dbReference type="InterPro" id="IPR015943">
    <property type="entry name" value="WD40/YVTN_repeat-like_dom_sf"/>
</dbReference>
<accession>A0A9D6L4U4</accession>
<dbReference type="SUPFAM" id="SSF110296">
    <property type="entry name" value="Oligoxyloglucan reducing end-specific cellobiohydrolase"/>
    <property type="match status" value="1"/>
</dbReference>
<dbReference type="PANTHER" id="PTHR43739:SF5">
    <property type="entry name" value="EXO-ALPHA-SIALIDASE"/>
    <property type="match status" value="1"/>
</dbReference>
<gene>
    <name evidence="2" type="ORF">HY076_00860</name>
</gene>